<protein>
    <submittedName>
        <fullName evidence="1">Uncharacterized protein</fullName>
    </submittedName>
</protein>
<gene>
    <name evidence="1" type="ORF">Patl1_25491</name>
</gene>
<reference evidence="2" key="1">
    <citation type="journal article" date="2023" name="G3 (Bethesda)">
        <title>Genome assembly and association tests identify interacting loci associated with vigor, precocity, and sex in interspecific pistachio rootstocks.</title>
        <authorList>
            <person name="Palmer W."/>
            <person name="Jacygrad E."/>
            <person name="Sagayaradj S."/>
            <person name="Cavanaugh K."/>
            <person name="Han R."/>
            <person name="Bertier L."/>
            <person name="Beede B."/>
            <person name="Kafkas S."/>
            <person name="Golino D."/>
            <person name="Preece J."/>
            <person name="Michelmore R."/>
        </authorList>
    </citation>
    <scope>NUCLEOTIDE SEQUENCE [LARGE SCALE GENOMIC DNA]</scope>
</reference>
<sequence length="195" mass="22779">MVRPPLSLTMKGRKKWRNCLVGSFIERKPLFHSVQSMTLKLWQKYGIKDIMMNEEGFFFFKYEEEAMMFQCLEDGPWLFQNKPIMLQKLQPKMEINKEAPQFIPLWAKLFDVPLELWNAERLSYIASGVGKPLGVDKITEDTCRFGVGQIGFARVLVEVDARCPLPTVTKIQMPNERNLAPKVMDVNVEYQWRLS</sequence>
<comment type="caution">
    <text evidence="1">The sequence shown here is derived from an EMBL/GenBank/DDBJ whole genome shotgun (WGS) entry which is preliminary data.</text>
</comment>
<keyword evidence="2" id="KW-1185">Reference proteome</keyword>
<name>A0ACC1B417_9ROSI</name>
<evidence type="ECO:0000313" key="1">
    <source>
        <dbReference type="EMBL" id="KAJ0093684.1"/>
    </source>
</evidence>
<accession>A0ACC1B417</accession>
<dbReference type="EMBL" id="CM047903">
    <property type="protein sequence ID" value="KAJ0093684.1"/>
    <property type="molecule type" value="Genomic_DNA"/>
</dbReference>
<dbReference type="Proteomes" id="UP001164250">
    <property type="component" value="Chromosome 7"/>
</dbReference>
<organism evidence="1 2">
    <name type="scientific">Pistacia atlantica</name>
    <dbReference type="NCBI Taxonomy" id="434234"/>
    <lineage>
        <taxon>Eukaryota</taxon>
        <taxon>Viridiplantae</taxon>
        <taxon>Streptophyta</taxon>
        <taxon>Embryophyta</taxon>
        <taxon>Tracheophyta</taxon>
        <taxon>Spermatophyta</taxon>
        <taxon>Magnoliopsida</taxon>
        <taxon>eudicotyledons</taxon>
        <taxon>Gunneridae</taxon>
        <taxon>Pentapetalae</taxon>
        <taxon>rosids</taxon>
        <taxon>malvids</taxon>
        <taxon>Sapindales</taxon>
        <taxon>Anacardiaceae</taxon>
        <taxon>Pistacia</taxon>
    </lineage>
</organism>
<proteinExistence type="predicted"/>
<evidence type="ECO:0000313" key="2">
    <source>
        <dbReference type="Proteomes" id="UP001164250"/>
    </source>
</evidence>